<organism evidence="1">
    <name type="scientific">Anguilla anguilla</name>
    <name type="common">European freshwater eel</name>
    <name type="synonym">Muraena anguilla</name>
    <dbReference type="NCBI Taxonomy" id="7936"/>
    <lineage>
        <taxon>Eukaryota</taxon>
        <taxon>Metazoa</taxon>
        <taxon>Chordata</taxon>
        <taxon>Craniata</taxon>
        <taxon>Vertebrata</taxon>
        <taxon>Euteleostomi</taxon>
        <taxon>Actinopterygii</taxon>
        <taxon>Neopterygii</taxon>
        <taxon>Teleostei</taxon>
        <taxon>Anguilliformes</taxon>
        <taxon>Anguillidae</taxon>
        <taxon>Anguilla</taxon>
    </lineage>
</organism>
<proteinExistence type="predicted"/>
<dbReference type="AlphaFoldDB" id="A0A0E9S624"/>
<accession>A0A0E9S624</accession>
<protein>
    <submittedName>
        <fullName evidence="1">Uncharacterized protein</fullName>
    </submittedName>
</protein>
<name>A0A0E9S624_ANGAN</name>
<dbReference type="EMBL" id="GBXM01071728">
    <property type="protein sequence ID" value="JAH36849.1"/>
    <property type="molecule type" value="Transcribed_RNA"/>
</dbReference>
<reference evidence="1" key="2">
    <citation type="journal article" date="2015" name="Fish Shellfish Immunol.">
        <title>Early steps in the European eel (Anguilla anguilla)-Vibrio vulnificus interaction in the gills: Role of the RtxA13 toxin.</title>
        <authorList>
            <person name="Callol A."/>
            <person name="Pajuelo D."/>
            <person name="Ebbesson L."/>
            <person name="Teles M."/>
            <person name="MacKenzie S."/>
            <person name="Amaro C."/>
        </authorList>
    </citation>
    <scope>NUCLEOTIDE SEQUENCE</scope>
</reference>
<reference evidence="1" key="1">
    <citation type="submission" date="2014-11" db="EMBL/GenBank/DDBJ databases">
        <authorList>
            <person name="Amaro Gonzalez C."/>
        </authorList>
    </citation>
    <scope>NUCLEOTIDE SEQUENCE</scope>
</reference>
<evidence type="ECO:0000313" key="1">
    <source>
        <dbReference type="EMBL" id="JAH36849.1"/>
    </source>
</evidence>
<sequence>MIRCYVKKGKKERLTRLVLCFFSPIKVLLKTKLKVCSIGVVTD</sequence>